<feature type="transmembrane region" description="Helical" evidence="1">
    <location>
        <begin position="131"/>
        <end position="151"/>
    </location>
</feature>
<comment type="caution">
    <text evidence="2">The sequence shown here is derived from an EMBL/GenBank/DDBJ whole genome shotgun (WGS) entry which is preliminary data.</text>
</comment>
<keyword evidence="1" id="KW-1133">Transmembrane helix</keyword>
<organism evidence="2 3">
    <name type="scientific">Durusdinium trenchii</name>
    <dbReference type="NCBI Taxonomy" id="1381693"/>
    <lineage>
        <taxon>Eukaryota</taxon>
        <taxon>Sar</taxon>
        <taxon>Alveolata</taxon>
        <taxon>Dinophyceae</taxon>
        <taxon>Suessiales</taxon>
        <taxon>Symbiodiniaceae</taxon>
        <taxon>Durusdinium</taxon>
    </lineage>
</organism>
<accession>A0ABP0LQH0</accession>
<dbReference type="Proteomes" id="UP001642484">
    <property type="component" value="Unassembled WGS sequence"/>
</dbReference>
<evidence type="ECO:0000256" key="1">
    <source>
        <dbReference type="SAM" id="Phobius"/>
    </source>
</evidence>
<feature type="transmembrane region" description="Helical" evidence="1">
    <location>
        <begin position="194"/>
        <end position="218"/>
    </location>
</feature>
<proteinExistence type="predicted"/>
<dbReference type="EMBL" id="CAXAMN010013447">
    <property type="protein sequence ID" value="CAK9040907.1"/>
    <property type="molecule type" value="Genomic_DNA"/>
</dbReference>
<protein>
    <submittedName>
        <fullName evidence="2">Uncharacterized protein</fullName>
    </submittedName>
</protein>
<feature type="transmembrane region" description="Helical" evidence="1">
    <location>
        <begin position="163"/>
        <end position="182"/>
    </location>
</feature>
<name>A0ABP0LQH0_9DINO</name>
<keyword evidence="1" id="KW-0812">Transmembrane</keyword>
<evidence type="ECO:0000313" key="2">
    <source>
        <dbReference type="EMBL" id="CAK9040907.1"/>
    </source>
</evidence>
<feature type="transmembrane region" description="Helical" evidence="1">
    <location>
        <begin position="12"/>
        <end position="32"/>
    </location>
</feature>
<feature type="transmembrane region" description="Helical" evidence="1">
    <location>
        <begin position="230"/>
        <end position="253"/>
    </location>
</feature>
<keyword evidence="1" id="KW-0472">Membrane</keyword>
<gene>
    <name evidence="2" type="ORF">CCMP2556_LOCUS21987</name>
</gene>
<evidence type="ECO:0000313" key="3">
    <source>
        <dbReference type="Proteomes" id="UP001642484"/>
    </source>
</evidence>
<reference evidence="2 3" key="1">
    <citation type="submission" date="2024-02" db="EMBL/GenBank/DDBJ databases">
        <authorList>
            <person name="Chen Y."/>
            <person name="Shah S."/>
            <person name="Dougan E. K."/>
            <person name="Thang M."/>
            <person name="Chan C."/>
        </authorList>
    </citation>
    <scope>NUCLEOTIDE SEQUENCE [LARGE SCALE GENOMIC DNA]</scope>
</reference>
<feature type="transmembrane region" description="Helical" evidence="1">
    <location>
        <begin position="259"/>
        <end position="279"/>
    </location>
</feature>
<feature type="transmembrane region" description="Helical" evidence="1">
    <location>
        <begin position="44"/>
        <end position="66"/>
    </location>
</feature>
<sequence>MAYTDGSMVDTVTLATIGAFYASLASALYLLIWGKYIQMQKLLVVVMVLVNLRYIVFGMSASIGWVTNASDVLTDLLVGLDTDCPQRAPAMCTELSGNPNSLLSMYTSHPSWAADLYHLFGEGPKLDKICMHIHILAMTAALSVSFVHIFFLRGKLQRRAGQVSAFFAAIGVPMGLVVGLTNQSSEAYGGMWSVYGWIWMAGSSFFLLSKGVLTVLQGNIKSHKRWMTRFYVSMWCDFLVFRLLLFVVTPFVTECKSCAFLPMIYLSPLIGLIAGEVVLQAKDNGNWVSNYKTK</sequence>
<keyword evidence="3" id="KW-1185">Reference proteome</keyword>